<proteinExistence type="predicted"/>
<organism evidence="1">
    <name type="scientific">Anguilla anguilla</name>
    <name type="common">European freshwater eel</name>
    <name type="synonym">Muraena anguilla</name>
    <dbReference type="NCBI Taxonomy" id="7936"/>
    <lineage>
        <taxon>Eukaryota</taxon>
        <taxon>Metazoa</taxon>
        <taxon>Chordata</taxon>
        <taxon>Craniata</taxon>
        <taxon>Vertebrata</taxon>
        <taxon>Euteleostomi</taxon>
        <taxon>Actinopterygii</taxon>
        <taxon>Neopterygii</taxon>
        <taxon>Teleostei</taxon>
        <taxon>Anguilliformes</taxon>
        <taxon>Anguillidae</taxon>
        <taxon>Anguilla</taxon>
    </lineage>
</organism>
<evidence type="ECO:0000313" key="1">
    <source>
        <dbReference type="EMBL" id="JAH24930.1"/>
    </source>
</evidence>
<accession>A0A0E9R8X6</accession>
<reference evidence="1" key="2">
    <citation type="journal article" date="2015" name="Fish Shellfish Immunol.">
        <title>Early steps in the European eel (Anguilla anguilla)-Vibrio vulnificus interaction in the gills: Role of the RtxA13 toxin.</title>
        <authorList>
            <person name="Callol A."/>
            <person name="Pajuelo D."/>
            <person name="Ebbesson L."/>
            <person name="Teles M."/>
            <person name="MacKenzie S."/>
            <person name="Amaro C."/>
        </authorList>
    </citation>
    <scope>NUCLEOTIDE SEQUENCE</scope>
</reference>
<sequence length="13" mass="1574">MKKTKKTLFSFTN</sequence>
<dbReference type="EMBL" id="GBXM01083647">
    <property type="protein sequence ID" value="JAH24930.1"/>
    <property type="molecule type" value="Transcribed_RNA"/>
</dbReference>
<name>A0A0E9R8X6_ANGAN</name>
<reference evidence="1" key="1">
    <citation type="submission" date="2014-11" db="EMBL/GenBank/DDBJ databases">
        <authorList>
            <person name="Amaro Gonzalez C."/>
        </authorList>
    </citation>
    <scope>NUCLEOTIDE SEQUENCE</scope>
</reference>
<protein>
    <submittedName>
        <fullName evidence="1">Uncharacterized protein</fullName>
    </submittedName>
</protein>